<organism evidence="1 2">
    <name type="scientific">Pantoea phage vB_PagM_LIET2</name>
    <dbReference type="NCBI Taxonomy" id="2508071"/>
    <lineage>
        <taxon>Viruses</taxon>
        <taxon>Duplodnaviria</taxon>
        <taxon>Heunggongvirae</taxon>
        <taxon>Uroviricota</taxon>
        <taxon>Caudoviricetes</taxon>
        <taxon>Lietduovirus</taxon>
        <taxon>Lietduovirus LIET2</taxon>
    </lineage>
</organism>
<accession>A0A411AW86</accession>
<reference evidence="1 2" key="1">
    <citation type="submission" date="2019-01" db="EMBL/GenBank/DDBJ databases">
        <title>Complete genome sequence of Pantoea phage vB_PagM_LIET2.</title>
        <authorList>
            <person name="Truncaite L."/>
            <person name="Simoliuniene M."/>
            <person name="Kazlauskas D."/>
            <person name="Meskys R."/>
            <person name="Simoliunas E."/>
        </authorList>
    </citation>
    <scope>NUCLEOTIDE SEQUENCE [LARGE SCALE GENOMIC DNA]</scope>
</reference>
<evidence type="ECO:0000313" key="2">
    <source>
        <dbReference type="Proteomes" id="UP000289486"/>
    </source>
</evidence>
<protein>
    <submittedName>
        <fullName evidence="1">Uncharacterized protein</fullName>
    </submittedName>
</protein>
<proteinExistence type="predicted"/>
<dbReference type="Proteomes" id="UP000289486">
    <property type="component" value="Segment"/>
</dbReference>
<dbReference type="EMBL" id="MK388689">
    <property type="protein sequence ID" value="QAX92358.1"/>
    <property type="molecule type" value="Genomic_DNA"/>
</dbReference>
<sequence>MKIEEQLKKATAESEYWFQKFNSADADLTYHIATLASADAMAAEFRQKCISLSTRLELICDIQRAIQKTGAPLPSWLIGGVVEEKLKELLKEAKGYEKPFSFNPVTFHFERPHGVKIPRGLETYILTLETSIRELVEVIRRGDKK</sequence>
<name>A0A411AW86_9CAUD</name>
<gene>
    <name evidence="1" type="ORF">LIET2_gp106</name>
</gene>
<keyword evidence="2" id="KW-1185">Reference proteome</keyword>
<evidence type="ECO:0000313" key="1">
    <source>
        <dbReference type="EMBL" id="QAX92358.1"/>
    </source>
</evidence>